<accession>A0A1M5LFA1</accession>
<feature type="site" description="Contributes to substrate recognition" evidence="9">
    <location>
        <position position="90"/>
    </location>
</feature>
<evidence type="ECO:0000256" key="9">
    <source>
        <dbReference type="PIRSR" id="PIRSR004682-3"/>
    </source>
</evidence>
<dbReference type="GO" id="GO:0016791">
    <property type="term" value="F:phosphatase activity"/>
    <property type="evidence" value="ECO:0007669"/>
    <property type="project" value="InterPro"/>
</dbReference>
<feature type="site" description="Stabilizes the phosphoryl group" evidence="9">
    <location>
        <position position="49"/>
    </location>
</feature>
<evidence type="ECO:0000256" key="2">
    <source>
        <dbReference type="ARBA" id="ARBA00022490"/>
    </source>
</evidence>
<keyword evidence="4 7" id="KW-0378">Hydrolase</keyword>
<dbReference type="PANTHER" id="PTHR42891:SF1">
    <property type="entry name" value="D-GLYCERO-BETA-D-MANNO-HEPTOSE-1,7-BISPHOSPHATE 7-PHOSPHATASE"/>
    <property type="match status" value="1"/>
</dbReference>
<feature type="binding site" evidence="10">
    <location>
        <position position="8"/>
    </location>
    <ligand>
        <name>Mg(2+)</name>
        <dbReference type="ChEBI" id="CHEBI:18420"/>
    </ligand>
</feature>
<dbReference type="Proteomes" id="UP000183988">
    <property type="component" value="Unassembled WGS sequence"/>
</dbReference>
<evidence type="ECO:0000256" key="1">
    <source>
        <dbReference type="ARBA" id="ARBA00004496"/>
    </source>
</evidence>
<evidence type="ECO:0000256" key="8">
    <source>
        <dbReference type="PIRSR" id="PIRSR004682-1"/>
    </source>
</evidence>
<feature type="binding site" evidence="10">
    <location>
        <position position="10"/>
    </location>
    <ligand>
        <name>Mg(2+)</name>
        <dbReference type="ChEBI" id="CHEBI:18420"/>
    </ligand>
</feature>
<dbReference type="GO" id="GO:0005737">
    <property type="term" value="C:cytoplasm"/>
    <property type="evidence" value="ECO:0007669"/>
    <property type="project" value="UniProtKB-SubCell"/>
</dbReference>
<proteinExistence type="inferred from homology"/>
<dbReference type="AlphaFoldDB" id="A0A1M5LFA1"/>
<dbReference type="InterPro" id="IPR036412">
    <property type="entry name" value="HAD-like_sf"/>
</dbReference>
<feature type="binding site" evidence="10">
    <location>
        <position position="81"/>
    </location>
    <ligand>
        <name>Zn(2+)</name>
        <dbReference type="ChEBI" id="CHEBI:29105"/>
    </ligand>
</feature>
<comment type="cofactor">
    <cofactor evidence="10">
        <name>Mg(2+)</name>
        <dbReference type="ChEBI" id="CHEBI:18420"/>
    </cofactor>
</comment>
<evidence type="ECO:0000256" key="6">
    <source>
        <dbReference type="ARBA" id="ARBA00031828"/>
    </source>
</evidence>
<evidence type="ECO:0000256" key="4">
    <source>
        <dbReference type="ARBA" id="ARBA00022801"/>
    </source>
</evidence>
<dbReference type="PIRSF" id="PIRSF004682">
    <property type="entry name" value="GmhB"/>
    <property type="match status" value="1"/>
</dbReference>
<dbReference type="Gene3D" id="3.40.50.1000">
    <property type="entry name" value="HAD superfamily/HAD-like"/>
    <property type="match status" value="1"/>
</dbReference>
<dbReference type="PANTHER" id="PTHR42891">
    <property type="entry name" value="D-GLYCERO-BETA-D-MANNO-HEPTOSE-1,7-BISPHOSPHATE 7-PHOSPHATASE"/>
    <property type="match status" value="1"/>
</dbReference>
<keyword evidence="10" id="KW-0460">Magnesium</keyword>
<keyword evidence="5 7" id="KW-0119">Carbohydrate metabolism</keyword>
<dbReference type="GO" id="GO:0005975">
    <property type="term" value="P:carbohydrate metabolic process"/>
    <property type="evidence" value="ECO:0007669"/>
    <property type="project" value="InterPro"/>
</dbReference>
<reference evidence="11 12" key="1">
    <citation type="submission" date="2016-11" db="EMBL/GenBank/DDBJ databases">
        <authorList>
            <person name="Jaros S."/>
            <person name="Januszkiewicz K."/>
            <person name="Wedrychowicz H."/>
        </authorList>
    </citation>
    <scope>NUCLEOTIDE SEQUENCE [LARGE SCALE GENOMIC DNA]</scope>
    <source>
        <strain evidence="11 12">IBRC-M 10683</strain>
    </source>
</reference>
<gene>
    <name evidence="11" type="ORF">SAMN05216225_10477</name>
</gene>
<evidence type="ECO:0000256" key="10">
    <source>
        <dbReference type="PIRSR" id="PIRSR004682-4"/>
    </source>
</evidence>
<sequence length="177" mass="19960">MLQAVFIDRDGTIGGTDHVVYPGEFQLYPHVEKSIQKLKEKGFLIISFTNQPGISKGEVQIEEYENELKEFGFDQVYLCPHQHDDGCSCRKPSPGMLIQAANENNLNLTKCFVIGDRWTDMMAANEVGCIKVLVKTGAGEEAFNKYIDNEYYGKWAGISPDYVADNLLKAVEWILSR</sequence>
<dbReference type="EMBL" id="FQVW01000047">
    <property type="protein sequence ID" value="SHG63812.1"/>
    <property type="molecule type" value="Genomic_DNA"/>
</dbReference>
<dbReference type="STRING" id="930117.SAMN05216225_10477"/>
<dbReference type="Pfam" id="PF13242">
    <property type="entry name" value="Hydrolase_like"/>
    <property type="match status" value="1"/>
</dbReference>
<dbReference type="OrthoDB" id="9801899at2"/>
<dbReference type="EC" id="3.1.3.-" evidence="7"/>
<dbReference type="SUPFAM" id="SSF56784">
    <property type="entry name" value="HAD-like"/>
    <property type="match status" value="1"/>
</dbReference>
<dbReference type="InterPro" id="IPR006543">
    <property type="entry name" value="Histidinol-phos"/>
</dbReference>
<comment type="cofactor">
    <cofactor evidence="10">
        <name>Zn(2+)</name>
        <dbReference type="ChEBI" id="CHEBI:29105"/>
    </cofactor>
</comment>
<dbReference type="NCBIfam" id="TIGR01656">
    <property type="entry name" value="Histidinol-ppas"/>
    <property type="match status" value="1"/>
</dbReference>
<feature type="active site" description="Nucleophile" evidence="8">
    <location>
        <position position="8"/>
    </location>
</feature>
<evidence type="ECO:0000256" key="3">
    <source>
        <dbReference type="ARBA" id="ARBA00022723"/>
    </source>
</evidence>
<feature type="active site" description="Proton donor" evidence="8">
    <location>
        <position position="10"/>
    </location>
</feature>
<feature type="binding site" evidence="10">
    <location>
        <position position="79"/>
    </location>
    <ligand>
        <name>Zn(2+)</name>
        <dbReference type="ChEBI" id="CHEBI:29105"/>
    </ligand>
</feature>
<feature type="site" description="Stabilizes the phosphoryl group" evidence="9">
    <location>
        <position position="91"/>
    </location>
</feature>
<keyword evidence="3 10" id="KW-0479">Metal-binding</keyword>
<evidence type="ECO:0000313" key="11">
    <source>
        <dbReference type="EMBL" id="SHG63812.1"/>
    </source>
</evidence>
<comment type="similarity">
    <text evidence="7">Belongs to the gmhB family.</text>
</comment>
<organism evidence="11 12">
    <name type="scientific">Ornithinibacillus halophilus</name>
    <dbReference type="NCBI Taxonomy" id="930117"/>
    <lineage>
        <taxon>Bacteria</taxon>
        <taxon>Bacillati</taxon>
        <taxon>Bacillota</taxon>
        <taxon>Bacilli</taxon>
        <taxon>Bacillales</taxon>
        <taxon>Bacillaceae</taxon>
        <taxon>Ornithinibacillus</taxon>
    </lineage>
</organism>
<dbReference type="RefSeq" id="WP_072891621.1">
    <property type="nucleotide sequence ID" value="NZ_FQVW01000047.1"/>
</dbReference>
<keyword evidence="2 7" id="KW-0963">Cytoplasm</keyword>
<dbReference type="InterPro" id="IPR023214">
    <property type="entry name" value="HAD_sf"/>
</dbReference>
<keyword evidence="12" id="KW-1185">Reference proteome</keyword>
<dbReference type="GO" id="GO:0046872">
    <property type="term" value="F:metal ion binding"/>
    <property type="evidence" value="ECO:0007669"/>
    <property type="project" value="UniProtKB-KW"/>
</dbReference>
<name>A0A1M5LFA1_9BACI</name>
<comment type="subcellular location">
    <subcellularLocation>
        <location evidence="1 7">Cytoplasm</location>
    </subcellularLocation>
</comment>
<evidence type="ECO:0000313" key="12">
    <source>
        <dbReference type="Proteomes" id="UP000183988"/>
    </source>
</evidence>
<evidence type="ECO:0000256" key="7">
    <source>
        <dbReference type="PIRNR" id="PIRNR004682"/>
    </source>
</evidence>
<feature type="binding site" evidence="10">
    <location>
        <position position="116"/>
    </location>
    <ligand>
        <name>Mg(2+)</name>
        <dbReference type="ChEBI" id="CHEBI:18420"/>
    </ligand>
</feature>
<keyword evidence="10" id="KW-0862">Zinc</keyword>
<feature type="binding site" evidence="10">
    <location>
        <position position="89"/>
    </location>
    <ligand>
        <name>Zn(2+)</name>
        <dbReference type="ChEBI" id="CHEBI:29105"/>
    </ligand>
</feature>
<dbReference type="InterPro" id="IPR004446">
    <property type="entry name" value="Heptose_bisP_phosphatase"/>
</dbReference>
<protein>
    <recommendedName>
        <fullName evidence="6 7">D,D-heptose 1,7-bisphosphate phosphatase</fullName>
        <ecNumber evidence="7">3.1.3.-</ecNumber>
    </recommendedName>
</protein>
<dbReference type="NCBIfam" id="NF005264">
    <property type="entry name" value="PRK06769.1"/>
    <property type="match status" value="1"/>
</dbReference>
<evidence type="ECO:0000256" key="5">
    <source>
        <dbReference type="ARBA" id="ARBA00023277"/>
    </source>
</evidence>
<feature type="binding site" evidence="10">
    <location>
        <position position="87"/>
    </location>
    <ligand>
        <name>Zn(2+)</name>
        <dbReference type="ChEBI" id="CHEBI:29105"/>
    </ligand>
</feature>
<dbReference type="NCBIfam" id="TIGR01662">
    <property type="entry name" value="HAD-SF-IIIA"/>
    <property type="match status" value="1"/>
</dbReference>
<dbReference type="InterPro" id="IPR006549">
    <property type="entry name" value="HAD-SF_hydro_IIIA"/>
</dbReference>